<feature type="chain" id="PRO_5046533741" description="Secreted protein" evidence="2">
    <location>
        <begin position="24"/>
        <end position="163"/>
    </location>
</feature>
<evidence type="ECO:0000256" key="2">
    <source>
        <dbReference type="SAM" id="SignalP"/>
    </source>
</evidence>
<keyword evidence="2" id="KW-0732">Signal</keyword>
<evidence type="ECO:0000313" key="3">
    <source>
        <dbReference type="EMBL" id="GAA1494252.1"/>
    </source>
</evidence>
<proteinExistence type="predicted"/>
<dbReference type="EMBL" id="BAAAJX010000015">
    <property type="protein sequence ID" value="GAA1494252.1"/>
    <property type="molecule type" value="Genomic_DNA"/>
</dbReference>
<dbReference type="Proteomes" id="UP001501742">
    <property type="component" value="Unassembled WGS sequence"/>
</dbReference>
<keyword evidence="4" id="KW-1185">Reference proteome</keyword>
<comment type="caution">
    <text evidence="3">The sequence shown here is derived from an EMBL/GenBank/DDBJ whole genome shotgun (WGS) entry which is preliminary data.</text>
</comment>
<feature type="region of interest" description="Disordered" evidence="1">
    <location>
        <begin position="54"/>
        <end position="73"/>
    </location>
</feature>
<sequence length="163" mass="17132">MLLAATTATLLVAGLTGCSGAGASTADQAAGTSDASGLGAQWGSCMRDAGFEVEDPSDDQVRSGTVLAPQGGDQQAFETAAARCSSDLGIEQIGSAEKDKWTREYARVASCIRDEFPDYPEQEPGGLALGPEEYPRALEDGFQERADECLRKYSPDTQSQTAR</sequence>
<feature type="region of interest" description="Disordered" evidence="1">
    <location>
        <begin position="116"/>
        <end position="163"/>
    </location>
</feature>
<reference evidence="4" key="1">
    <citation type="journal article" date="2019" name="Int. J. Syst. Evol. Microbiol.">
        <title>The Global Catalogue of Microorganisms (GCM) 10K type strain sequencing project: providing services to taxonomists for standard genome sequencing and annotation.</title>
        <authorList>
            <consortium name="The Broad Institute Genomics Platform"/>
            <consortium name="The Broad Institute Genome Sequencing Center for Infectious Disease"/>
            <person name="Wu L."/>
            <person name="Ma J."/>
        </authorList>
    </citation>
    <scope>NUCLEOTIDE SEQUENCE [LARGE SCALE GENOMIC DNA]</scope>
    <source>
        <strain evidence="4">JCM 12140</strain>
    </source>
</reference>
<accession>A0ABP4KA72</accession>
<evidence type="ECO:0000313" key="4">
    <source>
        <dbReference type="Proteomes" id="UP001501742"/>
    </source>
</evidence>
<organism evidence="3 4">
    <name type="scientific">Curtobacterium herbarum</name>
    <dbReference type="NCBI Taxonomy" id="150122"/>
    <lineage>
        <taxon>Bacteria</taxon>
        <taxon>Bacillati</taxon>
        <taxon>Actinomycetota</taxon>
        <taxon>Actinomycetes</taxon>
        <taxon>Micrococcales</taxon>
        <taxon>Microbacteriaceae</taxon>
        <taxon>Curtobacterium</taxon>
    </lineage>
</organism>
<evidence type="ECO:0008006" key="5">
    <source>
        <dbReference type="Google" id="ProtNLM"/>
    </source>
</evidence>
<protein>
    <recommendedName>
        <fullName evidence="5">Secreted protein</fullName>
    </recommendedName>
</protein>
<feature type="compositionally biased region" description="Basic and acidic residues" evidence="1">
    <location>
        <begin position="133"/>
        <end position="154"/>
    </location>
</feature>
<evidence type="ECO:0000256" key="1">
    <source>
        <dbReference type="SAM" id="MobiDB-lite"/>
    </source>
</evidence>
<gene>
    <name evidence="3" type="ORF">GCM10009627_25980</name>
</gene>
<name>A0ABP4KA72_9MICO</name>
<feature type="signal peptide" evidence="2">
    <location>
        <begin position="1"/>
        <end position="23"/>
    </location>
</feature>